<protein>
    <submittedName>
        <fullName evidence="2">Uncharacterized protein</fullName>
    </submittedName>
</protein>
<evidence type="ECO:0000313" key="2">
    <source>
        <dbReference type="EMBL" id="RUS24916.1"/>
    </source>
</evidence>
<evidence type="ECO:0000256" key="1">
    <source>
        <dbReference type="SAM" id="MobiDB-lite"/>
    </source>
</evidence>
<feature type="region of interest" description="Disordered" evidence="1">
    <location>
        <begin position="65"/>
        <end position="86"/>
    </location>
</feature>
<comment type="caution">
    <text evidence="2">The sequence shown here is derived from an EMBL/GenBank/DDBJ whole genome shotgun (WGS) entry which is preliminary data.</text>
</comment>
<sequence>MKPEEAARMAMRAHSCTAPQYLATGSPTEAAPRAPCASTCTQTRSVSTHLSHSFFPPFIRRLPRSSTESFSSYPKGAGRQAGREPALRTSPFFRGVLLSREGVHLLSRR</sequence>
<keyword evidence="3" id="KW-1185">Reference proteome</keyword>
<accession>A0A433Q563</accession>
<organism evidence="2 3">
    <name type="scientific">Jimgerdemannia flammicorona</name>
    <dbReference type="NCBI Taxonomy" id="994334"/>
    <lineage>
        <taxon>Eukaryota</taxon>
        <taxon>Fungi</taxon>
        <taxon>Fungi incertae sedis</taxon>
        <taxon>Mucoromycota</taxon>
        <taxon>Mucoromycotina</taxon>
        <taxon>Endogonomycetes</taxon>
        <taxon>Endogonales</taxon>
        <taxon>Endogonaceae</taxon>
        <taxon>Jimgerdemannia</taxon>
    </lineage>
</organism>
<name>A0A433Q563_9FUNG</name>
<reference evidence="2 3" key="1">
    <citation type="journal article" date="2018" name="New Phytol.">
        <title>Phylogenomics of Endogonaceae and evolution of mycorrhizas within Mucoromycota.</title>
        <authorList>
            <person name="Chang Y."/>
            <person name="Desiro A."/>
            <person name="Na H."/>
            <person name="Sandor L."/>
            <person name="Lipzen A."/>
            <person name="Clum A."/>
            <person name="Barry K."/>
            <person name="Grigoriev I.V."/>
            <person name="Martin F.M."/>
            <person name="Stajich J.E."/>
            <person name="Smith M.E."/>
            <person name="Bonito G."/>
            <person name="Spatafora J.W."/>
        </authorList>
    </citation>
    <scope>NUCLEOTIDE SEQUENCE [LARGE SCALE GENOMIC DNA]</scope>
    <source>
        <strain evidence="2 3">AD002</strain>
    </source>
</reference>
<gene>
    <name evidence="2" type="ORF">BC938DRAFT_472907</name>
</gene>
<evidence type="ECO:0000313" key="3">
    <source>
        <dbReference type="Proteomes" id="UP000274822"/>
    </source>
</evidence>
<dbReference type="EMBL" id="RBNJ01014571">
    <property type="protein sequence ID" value="RUS24916.1"/>
    <property type="molecule type" value="Genomic_DNA"/>
</dbReference>
<dbReference type="Proteomes" id="UP000274822">
    <property type="component" value="Unassembled WGS sequence"/>
</dbReference>
<dbReference type="AlphaFoldDB" id="A0A433Q563"/>
<proteinExistence type="predicted"/>